<keyword evidence="4" id="KW-1185">Reference proteome</keyword>
<gene>
    <name evidence="3" type="ORF">Cenrod_2122</name>
</gene>
<protein>
    <submittedName>
        <fullName evidence="3">Uncharacterized protein</fullName>
    </submittedName>
</protein>
<feature type="region of interest" description="Disordered" evidence="1">
    <location>
        <begin position="74"/>
        <end position="94"/>
    </location>
</feature>
<dbReference type="AlphaFoldDB" id="U5ND70"/>
<evidence type="ECO:0000313" key="4">
    <source>
        <dbReference type="Proteomes" id="UP000017184"/>
    </source>
</evidence>
<dbReference type="Proteomes" id="UP000017184">
    <property type="component" value="Chromosome"/>
</dbReference>
<feature type="transmembrane region" description="Helical" evidence="2">
    <location>
        <begin position="12"/>
        <end position="31"/>
    </location>
</feature>
<sequence length="94" mass="9459">MNADPDPYQHPYTLGKILGALFCCTMAAIATKTEHAGTWNAVGIVAIATWAGWVIGGYIHRGCDTGDWGDCGDWDIGDGGDGGDGGGGDGGGGD</sequence>
<name>U5ND70_9BURK</name>
<dbReference type="HOGENOM" id="CLU_2380915_0_0_4"/>
<evidence type="ECO:0000256" key="2">
    <source>
        <dbReference type="SAM" id="Phobius"/>
    </source>
</evidence>
<proteinExistence type="predicted"/>
<keyword evidence="2" id="KW-0472">Membrane</keyword>
<dbReference type="KEGG" id="cbx:Cenrod_2122"/>
<feature type="transmembrane region" description="Helical" evidence="2">
    <location>
        <begin position="38"/>
        <end position="59"/>
    </location>
</feature>
<dbReference type="EMBL" id="CP004885">
    <property type="protein sequence ID" value="AGX88193.1"/>
    <property type="molecule type" value="Genomic_DNA"/>
</dbReference>
<organism evidence="3 4">
    <name type="scientific">Candidatus Symbiobacter mobilis CR</name>
    <dbReference type="NCBI Taxonomy" id="946483"/>
    <lineage>
        <taxon>Bacteria</taxon>
        <taxon>Pseudomonadati</taxon>
        <taxon>Pseudomonadota</taxon>
        <taxon>Betaproteobacteria</taxon>
        <taxon>Burkholderiales</taxon>
        <taxon>Comamonadaceae</taxon>
    </lineage>
</organism>
<accession>U5ND70</accession>
<reference evidence="3 4" key="1">
    <citation type="journal article" date="2013" name="Genome Biol.">
        <title>Genomic analysis reveals key aspects of prokaryotic symbiosis in the phototrophic consortium "Chlorochromatium aggregatum".</title>
        <authorList>
            <person name="Liu Z."/>
            <person name="Muller J."/>
            <person name="Li T."/>
            <person name="Alvey R.M."/>
            <person name="Vogl K."/>
            <person name="Frigaard N.U."/>
            <person name="Rockwell N.C."/>
            <person name="Boyd E.S."/>
            <person name="Tomsho L.P."/>
            <person name="Schuster S.C."/>
            <person name="Henke P."/>
            <person name="Rohde M."/>
            <person name="Overmann J."/>
            <person name="Bryant D.A."/>
        </authorList>
    </citation>
    <scope>NUCLEOTIDE SEQUENCE [LARGE SCALE GENOMIC DNA]</scope>
    <source>
        <strain evidence="3">CR</strain>
    </source>
</reference>
<evidence type="ECO:0000313" key="3">
    <source>
        <dbReference type="EMBL" id="AGX88193.1"/>
    </source>
</evidence>
<keyword evidence="2" id="KW-0812">Transmembrane</keyword>
<keyword evidence="2" id="KW-1133">Transmembrane helix</keyword>
<dbReference type="STRING" id="946483.Cenrod_2122"/>
<dbReference type="RefSeq" id="WP_022775319.1">
    <property type="nucleotide sequence ID" value="NC_022576.1"/>
</dbReference>
<feature type="compositionally biased region" description="Gly residues" evidence="1">
    <location>
        <begin position="79"/>
        <end position="94"/>
    </location>
</feature>
<evidence type="ECO:0000256" key="1">
    <source>
        <dbReference type="SAM" id="MobiDB-lite"/>
    </source>
</evidence>